<keyword evidence="2" id="KW-0238">DNA-binding</keyword>
<dbReference type="SUPFAM" id="SSF47413">
    <property type="entry name" value="lambda repressor-like DNA-binding domains"/>
    <property type="match status" value="1"/>
</dbReference>
<dbReference type="InterPro" id="IPR010982">
    <property type="entry name" value="Lambda_DNA-bd_dom_sf"/>
</dbReference>
<dbReference type="RefSeq" id="WP_260906845.1">
    <property type="nucleotide sequence ID" value="NZ_JAOCZP010000011.1"/>
</dbReference>
<dbReference type="PANTHER" id="PTHR30146">
    <property type="entry name" value="LACI-RELATED TRANSCRIPTIONAL REPRESSOR"/>
    <property type="match status" value="1"/>
</dbReference>
<accession>A0ABT2LU52</accession>
<dbReference type="PANTHER" id="PTHR30146:SF109">
    <property type="entry name" value="HTH-TYPE TRANSCRIPTIONAL REGULATOR GALS"/>
    <property type="match status" value="1"/>
</dbReference>
<feature type="domain" description="HTH lacI-type" evidence="4">
    <location>
        <begin position="17"/>
        <end position="71"/>
    </location>
</feature>
<keyword evidence="6" id="KW-1185">Reference proteome</keyword>
<dbReference type="Gene3D" id="3.40.50.2300">
    <property type="match status" value="2"/>
</dbReference>
<dbReference type="SUPFAM" id="SSF53822">
    <property type="entry name" value="Periplasmic binding protein-like I"/>
    <property type="match status" value="1"/>
</dbReference>
<keyword evidence="1" id="KW-0805">Transcription regulation</keyword>
<dbReference type="InterPro" id="IPR028082">
    <property type="entry name" value="Peripla_BP_I"/>
</dbReference>
<evidence type="ECO:0000256" key="2">
    <source>
        <dbReference type="ARBA" id="ARBA00023125"/>
    </source>
</evidence>
<dbReference type="InterPro" id="IPR000843">
    <property type="entry name" value="HTH_LacI"/>
</dbReference>
<dbReference type="Gene3D" id="1.10.260.40">
    <property type="entry name" value="lambda repressor-like DNA-binding domains"/>
    <property type="match status" value="1"/>
</dbReference>
<reference evidence="5 6" key="1">
    <citation type="submission" date="2022-09" db="EMBL/GenBank/DDBJ databases">
        <title>Chelativorans salina sp. nov., a novel slightly halophilic bacterium isolated from a saline lake sediment enrichment.</title>
        <authorList>
            <person name="Gao L."/>
            <person name="Fang B.-Z."/>
            <person name="Li W.-J."/>
        </authorList>
    </citation>
    <scope>NUCLEOTIDE SEQUENCE [LARGE SCALE GENOMIC DNA]</scope>
    <source>
        <strain evidence="5 6">EGI FJ00035</strain>
    </source>
</reference>
<keyword evidence="3" id="KW-0804">Transcription</keyword>
<evidence type="ECO:0000259" key="4">
    <source>
        <dbReference type="PROSITE" id="PS50932"/>
    </source>
</evidence>
<dbReference type="Pfam" id="PF00356">
    <property type="entry name" value="LacI"/>
    <property type="match status" value="1"/>
</dbReference>
<name>A0ABT2LU52_9HYPH</name>
<gene>
    <name evidence="5" type="ORF">N5A92_23830</name>
</gene>
<evidence type="ECO:0000256" key="3">
    <source>
        <dbReference type="ARBA" id="ARBA00023163"/>
    </source>
</evidence>
<evidence type="ECO:0000313" key="6">
    <source>
        <dbReference type="Proteomes" id="UP001320831"/>
    </source>
</evidence>
<dbReference type="Proteomes" id="UP001320831">
    <property type="component" value="Unassembled WGS sequence"/>
</dbReference>
<dbReference type="Pfam" id="PF13377">
    <property type="entry name" value="Peripla_BP_3"/>
    <property type="match status" value="1"/>
</dbReference>
<dbReference type="EMBL" id="JAOCZP010000011">
    <property type="protein sequence ID" value="MCT7378053.1"/>
    <property type="molecule type" value="Genomic_DNA"/>
</dbReference>
<evidence type="ECO:0000313" key="5">
    <source>
        <dbReference type="EMBL" id="MCT7378053.1"/>
    </source>
</evidence>
<dbReference type="CDD" id="cd01392">
    <property type="entry name" value="HTH_LacI"/>
    <property type="match status" value="1"/>
</dbReference>
<dbReference type="InterPro" id="IPR046335">
    <property type="entry name" value="LacI/GalR-like_sensor"/>
</dbReference>
<dbReference type="CDD" id="cd20009">
    <property type="entry name" value="PBP1_RafR-like"/>
    <property type="match status" value="1"/>
</dbReference>
<organism evidence="5 6">
    <name type="scientific">Chelativorans salis</name>
    <dbReference type="NCBI Taxonomy" id="2978478"/>
    <lineage>
        <taxon>Bacteria</taxon>
        <taxon>Pseudomonadati</taxon>
        <taxon>Pseudomonadota</taxon>
        <taxon>Alphaproteobacteria</taxon>
        <taxon>Hyphomicrobiales</taxon>
        <taxon>Phyllobacteriaceae</taxon>
        <taxon>Chelativorans</taxon>
    </lineage>
</organism>
<dbReference type="PROSITE" id="PS50932">
    <property type="entry name" value="HTH_LACI_2"/>
    <property type="match status" value="1"/>
</dbReference>
<comment type="caution">
    <text evidence="5">The sequence shown here is derived from an EMBL/GenBank/DDBJ whole genome shotgun (WGS) entry which is preliminary data.</text>
</comment>
<sequence>MRTTANERRAEKDKGRPTLRTISEITGLGVTTVSRALKNGPELSAETRARVQSVADDIGYRPNRAGVRLRTGRTYVIGLILDQSVTIAEFERRIILGVSSVLFETNYHLVVMPLRQGADVMEPVRYIVETGAADGLIFTHTQPHDERVRYLLGRQFPFVTHGRTDLGLAHAFYDFDNERFMVEAVERLRARKRRRLALIPPPDSLTCAYHMFDGFLEATRRAGLEGIVVEGIDLDSDPLEFRAVGRQLASGPNPPDGYICANETRSIALMAGLREAGLDIGSDGDIIAKETSDLLDHITPAIDSFYENLTFAGEELARLLLRRIAGTPVGDLQTIAAPQLRRRT</sequence>
<protein>
    <submittedName>
        <fullName evidence="5">LacI family transcriptional regulator</fullName>
    </submittedName>
</protein>
<evidence type="ECO:0000256" key="1">
    <source>
        <dbReference type="ARBA" id="ARBA00023015"/>
    </source>
</evidence>
<proteinExistence type="predicted"/>
<dbReference type="SMART" id="SM00354">
    <property type="entry name" value="HTH_LACI"/>
    <property type="match status" value="1"/>
</dbReference>